<keyword evidence="2" id="KW-1185">Reference proteome</keyword>
<dbReference type="Proteomes" id="UP001054945">
    <property type="component" value="Unassembled WGS sequence"/>
</dbReference>
<proteinExistence type="predicted"/>
<comment type="caution">
    <text evidence="1">The sequence shown here is derived from an EMBL/GenBank/DDBJ whole genome shotgun (WGS) entry which is preliminary data.</text>
</comment>
<dbReference type="EMBL" id="BPLR01001333">
    <property type="protein sequence ID" value="GIZ01676.1"/>
    <property type="molecule type" value="Genomic_DNA"/>
</dbReference>
<reference evidence="1 2" key="1">
    <citation type="submission" date="2021-06" db="EMBL/GenBank/DDBJ databases">
        <title>Caerostris extrusa draft genome.</title>
        <authorList>
            <person name="Kono N."/>
            <person name="Arakawa K."/>
        </authorList>
    </citation>
    <scope>NUCLEOTIDE SEQUENCE [LARGE SCALE GENOMIC DNA]</scope>
</reference>
<name>A0AAV4Y5G0_CAEEX</name>
<evidence type="ECO:0000313" key="2">
    <source>
        <dbReference type="Proteomes" id="UP001054945"/>
    </source>
</evidence>
<evidence type="ECO:0000313" key="1">
    <source>
        <dbReference type="EMBL" id="GIZ01676.1"/>
    </source>
</evidence>
<sequence length="181" mass="20786">MAFQGETEIHVPWFNRLRDPVIYLGFFSPSSPLRDPFRKQTKLEIGLRWVTTRMIRHLRPRFESVSGFAEEHFYTGEELCKSLGCNALSQEILFVERKKKPIQSTPGEQCTPSPLPEVIAHHAFVVPRGALRQKKKRKNHSETFPSKLCQALLIFKHDGSAECVTVDRFSGKSFVVRVAFN</sequence>
<protein>
    <submittedName>
        <fullName evidence="1">Uncharacterized protein</fullName>
    </submittedName>
</protein>
<organism evidence="1 2">
    <name type="scientific">Caerostris extrusa</name>
    <name type="common">Bark spider</name>
    <name type="synonym">Caerostris bankana</name>
    <dbReference type="NCBI Taxonomy" id="172846"/>
    <lineage>
        <taxon>Eukaryota</taxon>
        <taxon>Metazoa</taxon>
        <taxon>Ecdysozoa</taxon>
        <taxon>Arthropoda</taxon>
        <taxon>Chelicerata</taxon>
        <taxon>Arachnida</taxon>
        <taxon>Araneae</taxon>
        <taxon>Araneomorphae</taxon>
        <taxon>Entelegynae</taxon>
        <taxon>Araneoidea</taxon>
        <taxon>Araneidae</taxon>
        <taxon>Caerostris</taxon>
    </lineage>
</organism>
<gene>
    <name evidence="1" type="ORF">CEXT_392381</name>
</gene>
<accession>A0AAV4Y5G0</accession>
<dbReference type="AlphaFoldDB" id="A0AAV4Y5G0"/>